<keyword evidence="9 12" id="KW-0472">Membrane</keyword>
<dbReference type="GO" id="GO:0009279">
    <property type="term" value="C:cell outer membrane"/>
    <property type="evidence" value="ECO:0007669"/>
    <property type="project" value="UniProtKB-SubCell"/>
</dbReference>
<dbReference type="Gene3D" id="2.40.170.20">
    <property type="entry name" value="TonB-dependent receptor, beta-barrel domain"/>
    <property type="match status" value="1"/>
</dbReference>
<evidence type="ECO:0000259" key="17">
    <source>
        <dbReference type="Pfam" id="PF07715"/>
    </source>
</evidence>
<dbReference type="GO" id="GO:0015344">
    <property type="term" value="F:siderophore uptake transmembrane transporter activity"/>
    <property type="evidence" value="ECO:0007669"/>
    <property type="project" value="TreeGrafter"/>
</dbReference>
<dbReference type="InterPro" id="IPR037066">
    <property type="entry name" value="Plug_dom_sf"/>
</dbReference>
<evidence type="ECO:0000256" key="15">
    <source>
        <dbReference type="SAM" id="SignalP"/>
    </source>
</evidence>
<evidence type="ECO:0000256" key="11">
    <source>
        <dbReference type="ARBA" id="ARBA00023237"/>
    </source>
</evidence>
<dbReference type="Pfam" id="PF07715">
    <property type="entry name" value="Plug"/>
    <property type="match status" value="1"/>
</dbReference>
<dbReference type="InterPro" id="IPR010917">
    <property type="entry name" value="TonB_rcpt_CS"/>
</dbReference>
<keyword evidence="4 12" id="KW-1134">Transmembrane beta strand</keyword>
<evidence type="ECO:0000256" key="5">
    <source>
        <dbReference type="ARBA" id="ARBA00022692"/>
    </source>
</evidence>
<gene>
    <name evidence="18" type="primary">hgpA</name>
    <name evidence="18" type="ORF">NCTC4191_02167</name>
</gene>
<dbReference type="NCBIfam" id="TIGR01786">
    <property type="entry name" value="TonB-hemlactrns"/>
    <property type="match status" value="1"/>
</dbReference>
<keyword evidence="10" id="KW-0675">Receptor</keyword>
<evidence type="ECO:0000256" key="7">
    <source>
        <dbReference type="ARBA" id="ARBA00022737"/>
    </source>
</evidence>
<feature type="chain" id="PRO_5016970729" evidence="15">
    <location>
        <begin position="25"/>
        <end position="764"/>
    </location>
</feature>
<dbReference type="Gene3D" id="2.170.130.10">
    <property type="entry name" value="TonB-dependent receptor, plug domain"/>
    <property type="match status" value="1"/>
</dbReference>
<dbReference type="SUPFAM" id="SSF56935">
    <property type="entry name" value="Porins"/>
    <property type="match status" value="1"/>
</dbReference>
<evidence type="ECO:0000313" key="18">
    <source>
        <dbReference type="EMBL" id="SUT96310.1"/>
    </source>
</evidence>
<dbReference type="InterPro" id="IPR000531">
    <property type="entry name" value="Beta-barrel_TonB"/>
</dbReference>
<keyword evidence="7" id="KW-0677">Repeat</keyword>
<dbReference type="InterPro" id="IPR012910">
    <property type="entry name" value="Plug_dom"/>
</dbReference>
<feature type="domain" description="TonB-dependent receptor-like beta-barrel" evidence="16">
    <location>
        <begin position="261"/>
        <end position="716"/>
    </location>
</feature>
<proteinExistence type="inferred from homology"/>
<dbReference type="PANTHER" id="PTHR30069">
    <property type="entry name" value="TONB-DEPENDENT OUTER MEMBRANE RECEPTOR"/>
    <property type="match status" value="1"/>
</dbReference>
<dbReference type="Proteomes" id="UP000254253">
    <property type="component" value="Unassembled WGS sequence"/>
</dbReference>
<comment type="similarity">
    <text evidence="2">Belongs to the TonB-dependent receptor family. Hemoglobin/haptoglobin binding protein subfamily.</text>
</comment>
<evidence type="ECO:0000256" key="8">
    <source>
        <dbReference type="ARBA" id="ARBA00023077"/>
    </source>
</evidence>
<evidence type="ECO:0000256" key="6">
    <source>
        <dbReference type="ARBA" id="ARBA00022729"/>
    </source>
</evidence>
<dbReference type="EMBL" id="UFRN01000002">
    <property type="protein sequence ID" value="SUT96310.1"/>
    <property type="molecule type" value="Genomic_DNA"/>
</dbReference>
<keyword evidence="5 12" id="KW-0812">Transmembrane</keyword>
<feature type="short sequence motif" description="TonB C-terminal box" evidence="13">
    <location>
        <begin position="747"/>
        <end position="764"/>
    </location>
</feature>
<dbReference type="PANTHER" id="PTHR30069:SF29">
    <property type="entry name" value="HEMOGLOBIN AND HEMOGLOBIN-HAPTOGLOBIN-BINDING PROTEIN 1-RELATED"/>
    <property type="match status" value="1"/>
</dbReference>
<comment type="subcellular location">
    <subcellularLocation>
        <location evidence="1 12">Cell outer membrane</location>
        <topology evidence="1 12">Multi-pass membrane protein</topology>
    </subcellularLocation>
</comment>
<dbReference type="InterPro" id="IPR036942">
    <property type="entry name" value="Beta-barrel_TonB_sf"/>
</dbReference>
<dbReference type="Pfam" id="PF00593">
    <property type="entry name" value="TonB_dep_Rec_b-barrel"/>
    <property type="match status" value="1"/>
</dbReference>
<evidence type="ECO:0000256" key="14">
    <source>
        <dbReference type="RuleBase" id="RU003357"/>
    </source>
</evidence>
<dbReference type="RefSeq" id="WP_115591039.1">
    <property type="nucleotide sequence ID" value="NZ_UFRN01000002.1"/>
</dbReference>
<feature type="domain" description="TonB-dependent receptor plug" evidence="17">
    <location>
        <begin position="53"/>
        <end position="153"/>
    </location>
</feature>
<evidence type="ECO:0000259" key="16">
    <source>
        <dbReference type="Pfam" id="PF00593"/>
    </source>
</evidence>
<sequence>MKHYQRISMTALFAVFGVVIQANAEDITTELGEVTVTAEQEQSKKIGEIKKNRRAIQEELIADTKDLVRYTTDVGIADSGRHLKGFAMRGVEGNRVGISIDGVNLPDSEENSLYARYGNFNTSRLTIDPELVTGIDIVRGSDSFTTGSGSLGGGVNYRTLDAADIVLPGNKIGVLLKNSYASKNSEWVHTAGAAYKDEKLDAVYLYSTRYGHEQKSLGNGRVAWNNTSGAPDPSFHRNHSNLVKLGYLFNEKHRISASYSNQLTKAFTDERSYNFYDSSWRDTDDEGERHNVNVAYEYFPTSGYLSYLKTEYDYQKTDVRAINYKGSSDFEKLHIKQLLDEIYDRNMNNEFHRIGLRLDSIPFESEYGTHQVTLRTAISQRDFKNENTDTYLFSTSTASSTYAIQHPIRTRAFYIAAQDQIQWNEMFSGTAGLRYDQEQLAPQELNAKCYNCDTRGKATTFKNLTGSLGLNAQVTPVWNLGYYVSTGYRVPSASEMFFSYKHPSGNWLANPYLKAERSVNNSISIRGENRLGRLNLSLYHIRYKDFLFEQETNGLTQMECDAHCQYYGYNSINPTIFNQAINVDKARISGLEVTSKVNLDQVTAYIPNGFKFLGSVGYSKSKLYGTEASLLSVQPVKVILGLSYEDPNDIWGIHSRWTYLGAKHAKDAMIVTYDDSRTKRITKPFPYLNGSATLFDVYGFWKVHKNVTLRAGLYNIFNRKYHTWDALRGINRLGTTNTVDKELRGLERFVAPGRNYSASVEIRF</sequence>
<evidence type="ECO:0000313" key="19">
    <source>
        <dbReference type="Proteomes" id="UP000254253"/>
    </source>
</evidence>
<evidence type="ECO:0000256" key="13">
    <source>
        <dbReference type="PROSITE-ProRule" id="PRU10144"/>
    </source>
</evidence>
<dbReference type="PROSITE" id="PS52016">
    <property type="entry name" value="TONB_DEPENDENT_REC_3"/>
    <property type="match status" value="1"/>
</dbReference>
<evidence type="ECO:0000256" key="4">
    <source>
        <dbReference type="ARBA" id="ARBA00022452"/>
    </source>
</evidence>
<dbReference type="InterPro" id="IPR039426">
    <property type="entry name" value="TonB-dep_rcpt-like"/>
</dbReference>
<evidence type="ECO:0000256" key="12">
    <source>
        <dbReference type="PROSITE-ProRule" id="PRU01360"/>
    </source>
</evidence>
<dbReference type="GO" id="GO:0044718">
    <property type="term" value="P:siderophore transmembrane transport"/>
    <property type="evidence" value="ECO:0007669"/>
    <property type="project" value="TreeGrafter"/>
</dbReference>
<name>A0A380U6D6_ACTLI</name>
<feature type="signal peptide" evidence="15">
    <location>
        <begin position="1"/>
        <end position="24"/>
    </location>
</feature>
<dbReference type="AlphaFoldDB" id="A0A380U6D6"/>
<evidence type="ECO:0000256" key="3">
    <source>
        <dbReference type="ARBA" id="ARBA00022448"/>
    </source>
</evidence>
<protein>
    <submittedName>
        <fullName evidence="18">Hemoglobin-haptoglobin-binding protein A</fullName>
    </submittedName>
</protein>
<evidence type="ECO:0000256" key="10">
    <source>
        <dbReference type="ARBA" id="ARBA00023170"/>
    </source>
</evidence>
<keyword evidence="11 12" id="KW-0998">Cell outer membrane</keyword>
<evidence type="ECO:0000256" key="9">
    <source>
        <dbReference type="ARBA" id="ARBA00023136"/>
    </source>
</evidence>
<accession>A0A380U6D6</accession>
<keyword evidence="8 14" id="KW-0798">TonB box</keyword>
<dbReference type="InterPro" id="IPR010949">
    <property type="entry name" value="TonB_Hb/transfer/lactofer_rcpt"/>
</dbReference>
<organism evidence="18 19">
    <name type="scientific">Actinobacillus lignieresii</name>
    <dbReference type="NCBI Taxonomy" id="720"/>
    <lineage>
        <taxon>Bacteria</taxon>
        <taxon>Pseudomonadati</taxon>
        <taxon>Pseudomonadota</taxon>
        <taxon>Gammaproteobacteria</taxon>
        <taxon>Pasteurellales</taxon>
        <taxon>Pasteurellaceae</taxon>
        <taxon>Actinobacillus</taxon>
    </lineage>
</organism>
<evidence type="ECO:0000256" key="1">
    <source>
        <dbReference type="ARBA" id="ARBA00004571"/>
    </source>
</evidence>
<keyword evidence="19" id="KW-1185">Reference proteome</keyword>
<evidence type="ECO:0000256" key="2">
    <source>
        <dbReference type="ARBA" id="ARBA00008143"/>
    </source>
</evidence>
<dbReference type="CDD" id="cd01347">
    <property type="entry name" value="ligand_gated_channel"/>
    <property type="match status" value="1"/>
</dbReference>
<dbReference type="PROSITE" id="PS01156">
    <property type="entry name" value="TONB_DEPENDENT_REC_2"/>
    <property type="match status" value="1"/>
</dbReference>
<keyword evidence="6 15" id="KW-0732">Signal</keyword>
<reference evidence="18 19" key="1">
    <citation type="submission" date="2018-06" db="EMBL/GenBank/DDBJ databases">
        <authorList>
            <consortium name="Pathogen Informatics"/>
            <person name="Doyle S."/>
        </authorList>
    </citation>
    <scope>NUCLEOTIDE SEQUENCE [LARGE SCALE GENOMIC DNA]</scope>
    <source>
        <strain evidence="18 19">NCTC4191</strain>
    </source>
</reference>
<keyword evidence="3 12" id="KW-0813">Transport</keyword>